<evidence type="ECO:0000313" key="2">
    <source>
        <dbReference type="EMBL" id="KJR83541.1"/>
    </source>
</evidence>
<dbReference type="VEuPathDB" id="FungiDB:SPSK_04606"/>
<reference evidence="2 3" key="2">
    <citation type="journal article" date="2015" name="Eukaryot. Cell">
        <title>Asexual propagation of a virulent clone complex in a human and feline outbreak of sporotrichosis.</title>
        <authorList>
            <person name="Teixeira Mde M."/>
            <person name="Rodrigues A.M."/>
            <person name="Tsui C.K."/>
            <person name="de Almeida L.G."/>
            <person name="Van Diepeningen A.D."/>
            <person name="van den Ende B.G."/>
            <person name="Fernandes G.F."/>
            <person name="Kano R."/>
            <person name="Hamelin R.C."/>
            <person name="Lopes-Bezerra L.M."/>
            <person name="Vasconcelos A.T."/>
            <person name="de Hoog S."/>
            <person name="de Camargo Z.P."/>
            <person name="Felipe M.S."/>
        </authorList>
    </citation>
    <scope>NUCLEOTIDE SEQUENCE [LARGE SCALE GENOMIC DNA]</scope>
    <source>
        <strain evidence="2 3">1099-18</strain>
    </source>
</reference>
<feature type="region of interest" description="Disordered" evidence="1">
    <location>
        <begin position="46"/>
        <end position="155"/>
    </location>
</feature>
<feature type="compositionally biased region" description="Basic and acidic residues" evidence="1">
    <location>
        <begin position="47"/>
        <end position="62"/>
    </location>
</feature>
<evidence type="ECO:0000256" key="1">
    <source>
        <dbReference type="SAM" id="MobiDB-lite"/>
    </source>
</evidence>
<dbReference type="KEGG" id="ssck:SPSK_04606"/>
<dbReference type="EMBL" id="AXCR01000010">
    <property type="protein sequence ID" value="KJR83541.1"/>
    <property type="molecule type" value="Genomic_DNA"/>
</dbReference>
<dbReference type="AlphaFoldDB" id="A0A0F2M5T1"/>
<dbReference type="GeneID" id="27666684"/>
<evidence type="ECO:0000313" key="3">
    <source>
        <dbReference type="Proteomes" id="UP000033710"/>
    </source>
</evidence>
<organism evidence="2 3">
    <name type="scientific">Sporothrix schenckii 1099-18</name>
    <dbReference type="NCBI Taxonomy" id="1397361"/>
    <lineage>
        <taxon>Eukaryota</taxon>
        <taxon>Fungi</taxon>
        <taxon>Dikarya</taxon>
        <taxon>Ascomycota</taxon>
        <taxon>Pezizomycotina</taxon>
        <taxon>Sordariomycetes</taxon>
        <taxon>Sordariomycetidae</taxon>
        <taxon>Ophiostomatales</taxon>
        <taxon>Ophiostomataceae</taxon>
        <taxon>Sporothrix</taxon>
    </lineage>
</organism>
<protein>
    <submittedName>
        <fullName evidence="2">Uncharacterized protein</fullName>
    </submittedName>
</protein>
<sequence length="155" mass="17206">MYNRALLTESTCFPVSAADFVHKWQHRPRVPSLGSNRQAYPRPGRYAVREEMETSSSKRDEMVVGGRARGLWTGDNRGGEGNWDLGEAREQGTLGPPSPDASLCLPSSCRPLSRKHQTQTVGDERQKTTKDDKATVVGQAQGAFRKNQLEKAHAR</sequence>
<reference evidence="2 3" key="1">
    <citation type="journal article" date="2014" name="BMC Genomics">
        <title>Comparative genomics of the major fungal agents of human and animal Sporotrichosis: Sporothrix schenckii and Sporothrix brasiliensis.</title>
        <authorList>
            <person name="Teixeira M.M."/>
            <person name="de Almeida L.G."/>
            <person name="Kubitschek-Barreira P."/>
            <person name="Alves F.L."/>
            <person name="Kioshima E.S."/>
            <person name="Abadio A.K."/>
            <person name="Fernandes L."/>
            <person name="Derengowski L.S."/>
            <person name="Ferreira K.S."/>
            <person name="Souza R.C."/>
            <person name="Ruiz J.C."/>
            <person name="de Andrade N.C."/>
            <person name="Paes H.C."/>
            <person name="Nicola A.M."/>
            <person name="Albuquerque P."/>
            <person name="Gerber A.L."/>
            <person name="Martins V.P."/>
            <person name="Peconick L.D."/>
            <person name="Neto A.V."/>
            <person name="Chaucanez C.B."/>
            <person name="Silva P.A."/>
            <person name="Cunha O.L."/>
            <person name="de Oliveira F.F."/>
            <person name="dos Santos T.C."/>
            <person name="Barros A.L."/>
            <person name="Soares M.A."/>
            <person name="de Oliveira L.M."/>
            <person name="Marini M.M."/>
            <person name="Villalobos-Duno H."/>
            <person name="Cunha M.M."/>
            <person name="de Hoog S."/>
            <person name="da Silveira J.F."/>
            <person name="Henrissat B."/>
            <person name="Nino-Vega G.A."/>
            <person name="Cisalpino P.S."/>
            <person name="Mora-Montes H.M."/>
            <person name="Almeida S.R."/>
            <person name="Stajich J.E."/>
            <person name="Lopes-Bezerra L.M."/>
            <person name="Vasconcelos A.T."/>
            <person name="Felipe M.S."/>
        </authorList>
    </citation>
    <scope>NUCLEOTIDE SEQUENCE [LARGE SCALE GENOMIC DNA]</scope>
    <source>
        <strain evidence="2 3">1099-18</strain>
    </source>
</reference>
<dbReference type="Proteomes" id="UP000033710">
    <property type="component" value="Unassembled WGS sequence"/>
</dbReference>
<dbReference type="RefSeq" id="XP_016586217.1">
    <property type="nucleotide sequence ID" value="XM_016731407.1"/>
</dbReference>
<feature type="compositionally biased region" description="Low complexity" evidence="1">
    <location>
        <begin position="102"/>
        <end position="111"/>
    </location>
</feature>
<proteinExistence type="predicted"/>
<feature type="compositionally biased region" description="Basic and acidic residues" evidence="1">
    <location>
        <begin position="122"/>
        <end position="134"/>
    </location>
</feature>
<name>A0A0F2M5T1_SPOSC</name>
<accession>A0A0F2M5T1</accession>
<gene>
    <name evidence="2" type="ORF">SPSK_04606</name>
</gene>
<comment type="caution">
    <text evidence="2">The sequence shown here is derived from an EMBL/GenBank/DDBJ whole genome shotgun (WGS) entry which is preliminary data.</text>
</comment>